<dbReference type="InterPro" id="IPR021927">
    <property type="entry name" value="DUF3540"/>
</dbReference>
<dbReference type="RefSeq" id="WP_103220438.1">
    <property type="nucleotide sequence ID" value="NZ_PPCN01000001.1"/>
</dbReference>
<dbReference type="Pfam" id="PF12059">
    <property type="entry name" value="DUF3540"/>
    <property type="match status" value="1"/>
</dbReference>
<dbReference type="OrthoDB" id="7677552at2"/>
<dbReference type="EMBL" id="PPCN01000001">
    <property type="protein sequence ID" value="POF33774.1"/>
    <property type="molecule type" value="Genomic_DNA"/>
</dbReference>
<dbReference type="AlphaFoldDB" id="A0A2S3V1C6"/>
<comment type="caution">
    <text evidence="1">The sequence shown here is derived from an EMBL/GenBank/DDBJ whole genome shotgun (WGS) entry which is preliminary data.</text>
</comment>
<evidence type="ECO:0000313" key="1">
    <source>
        <dbReference type="EMBL" id="POF33774.1"/>
    </source>
</evidence>
<evidence type="ECO:0000313" key="2">
    <source>
        <dbReference type="Proteomes" id="UP000236959"/>
    </source>
</evidence>
<gene>
    <name evidence="1" type="ORF">CLV41_101223</name>
</gene>
<protein>
    <submittedName>
        <fullName evidence="1">Uncharacterized protein DUF3540</fullName>
    </submittedName>
</protein>
<organism evidence="1 2">
    <name type="scientific">Roseibium marinum</name>
    <dbReference type="NCBI Taxonomy" id="281252"/>
    <lineage>
        <taxon>Bacteria</taxon>
        <taxon>Pseudomonadati</taxon>
        <taxon>Pseudomonadota</taxon>
        <taxon>Alphaproteobacteria</taxon>
        <taxon>Hyphomicrobiales</taxon>
        <taxon>Stappiaceae</taxon>
        <taxon>Roseibium</taxon>
    </lineage>
</organism>
<reference evidence="1 2" key="1">
    <citation type="submission" date="2018-01" db="EMBL/GenBank/DDBJ databases">
        <title>Genomic Encyclopedia of Archaeal and Bacterial Type Strains, Phase II (KMG-II): from individual species to whole genera.</title>
        <authorList>
            <person name="Goeker M."/>
        </authorList>
    </citation>
    <scope>NUCLEOTIDE SEQUENCE [LARGE SCALE GENOMIC DNA]</scope>
    <source>
        <strain evidence="1 2">DSM 17023</strain>
    </source>
</reference>
<sequence length="203" mass="21094">MSENKITGEPSALPGVAAAMPAIAGAGSVEQIVAGKKGGLVLRDQGGGERTFRKAVSCLVTPQVNDRVLTAGIGGQTYVLAILEREAGETLKIESSGALEFSAKRIAFKTGFLDILAETVTMAGNAIHSLFRRSRRIVGHDETMANSSSLKANDRAVVIAQADVSHAGLVSQKVDGPLAVKSRTAILSSDGDIRLNGERVNVG</sequence>
<keyword evidence="2" id="KW-1185">Reference proteome</keyword>
<proteinExistence type="predicted"/>
<accession>A0A2S3V1C6</accession>
<name>A0A2S3V1C6_9HYPH</name>
<dbReference type="Proteomes" id="UP000236959">
    <property type="component" value="Unassembled WGS sequence"/>
</dbReference>